<keyword evidence="4" id="KW-0238">DNA-binding</keyword>
<proteinExistence type="inferred from homology"/>
<feature type="domain" description="RNA polymerase sigma factor 70 region 4 type 2" evidence="7">
    <location>
        <begin position="109"/>
        <end position="160"/>
    </location>
</feature>
<dbReference type="GO" id="GO:0003677">
    <property type="term" value="F:DNA binding"/>
    <property type="evidence" value="ECO:0007669"/>
    <property type="project" value="UniProtKB-KW"/>
</dbReference>
<keyword evidence="3" id="KW-0731">Sigma factor</keyword>
<organism evidence="8 9">
    <name type="scientific">Paenibacillus selenitireducens</name>
    <dbReference type="NCBI Taxonomy" id="1324314"/>
    <lineage>
        <taxon>Bacteria</taxon>
        <taxon>Bacillati</taxon>
        <taxon>Bacillota</taxon>
        <taxon>Bacilli</taxon>
        <taxon>Bacillales</taxon>
        <taxon>Paenibacillaceae</taxon>
        <taxon>Paenibacillus</taxon>
    </lineage>
</organism>
<dbReference type="Proteomes" id="UP000190188">
    <property type="component" value="Unassembled WGS sequence"/>
</dbReference>
<dbReference type="GO" id="GO:0006352">
    <property type="term" value="P:DNA-templated transcription initiation"/>
    <property type="evidence" value="ECO:0007669"/>
    <property type="project" value="InterPro"/>
</dbReference>
<dbReference type="CDD" id="cd06171">
    <property type="entry name" value="Sigma70_r4"/>
    <property type="match status" value="1"/>
</dbReference>
<evidence type="ECO:0000256" key="1">
    <source>
        <dbReference type="ARBA" id="ARBA00010641"/>
    </source>
</evidence>
<dbReference type="InterPro" id="IPR039425">
    <property type="entry name" value="RNA_pol_sigma-70-like"/>
</dbReference>
<dbReference type="OrthoDB" id="9789355at2"/>
<comment type="similarity">
    <text evidence="1">Belongs to the sigma-70 factor family. ECF subfamily.</text>
</comment>
<keyword evidence="9" id="KW-1185">Reference proteome</keyword>
<dbReference type="STRING" id="1324314.BVG16_22275"/>
<evidence type="ECO:0000256" key="3">
    <source>
        <dbReference type="ARBA" id="ARBA00023082"/>
    </source>
</evidence>
<dbReference type="SUPFAM" id="SSF88659">
    <property type="entry name" value="Sigma3 and sigma4 domains of RNA polymerase sigma factors"/>
    <property type="match status" value="1"/>
</dbReference>
<evidence type="ECO:0000259" key="7">
    <source>
        <dbReference type="Pfam" id="PF08281"/>
    </source>
</evidence>
<evidence type="ECO:0000256" key="5">
    <source>
        <dbReference type="ARBA" id="ARBA00023163"/>
    </source>
</evidence>
<feature type="domain" description="RNA polymerase sigma-70 region 2" evidence="6">
    <location>
        <begin position="15"/>
        <end position="77"/>
    </location>
</feature>
<dbReference type="SUPFAM" id="SSF88946">
    <property type="entry name" value="Sigma2 domain of RNA polymerase sigma factors"/>
    <property type="match status" value="1"/>
</dbReference>
<sequence>MKIPESNPFRSIFYEHYPIVRRKLVALVRDDAAADDLAQDVFLKLYRNPPDDPAAVGAWLHRVLTRVGYDYMDKLARERRLQNKQELYFEGDVLLQSGEEALLRKMDQEEVREWLDTLPERDRQVLLLRYSGYSYAEIAHELNVRPPVVGTLISRATEKLRQSAVKTMSPSEIKS</sequence>
<dbReference type="InterPro" id="IPR036388">
    <property type="entry name" value="WH-like_DNA-bd_sf"/>
</dbReference>
<gene>
    <name evidence="8" type="ORF">BVG16_22275</name>
</gene>
<dbReference type="InterPro" id="IPR013324">
    <property type="entry name" value="RNA_pol_sigma_r3/r4-like"/>
</dbReference>
<dbReference type="PANTHER" id="PTHR43133">
    <property type="entry name" value="RNA POLYMERASE ECF-TYPE SIGMA FACTO"/>
    <property type="match status" value="1"/>
</dbReference>
<dbReference type="AlphaFoldDB" id="A0A1T2X640"/>
<keyword evidence="2" id="KW-0805">Transcription regulation</keyword>
<dbReference type="PANTHER" id="PTHR43133:SF8">
    <property type="entry name" value="RNA POLYMERASE SIGMA FACTOR HI_1459-RELATED"/>
    <property type="match status" value="1"/>
</dbReference>
<comment type="caution">
    <text evidence="8">The sequence shown here is derived from an EMBL/GenBank/DDBJ whole genome shotgun (WGS) entry which is preliminary data.</text>
</comment>
<keyword evidence="5" id="KW-0804">Transcription</keyword>
<evidence type="ECO:0000256" key="4">
    <source>
        <dbReference type="ARBA" id="ARBA00023125"/>
    </source>
</evidence>
<dbReference type="Pfam" id="PF04542">
    <property type="entry name" value="Sigma70_r2"/>
    <property type="match status" value="1"/>
</dbReference>
<name>A0A1T2X640_9BACL</name>
<accession>A0A1T2X640</accession>
<dbReference type="InterPro" id="IPR013325">
    <property type="entry name" value="RNA_pol_sigma_r2"/>
</dbReference>
<dbReference type="Pfam" id="PF08281">
    <property type="entry name" value="Sigma70_r4_2"/>
    <property type="match status" value="1"/>
</dbReference>
<dbReference type="InterPro" id="IPR013249">
    <property type="entry name" value="RNA_pol_sigma70_r4_t2"/>
</dbReference>
<evidence type="ECO:0000256" key="2">
    <source>
        <dbReference type="ARBA" id="ARBA00023015"/>
    </source>
</evidence>
<dbReference type="NCBIfam" id="TIGR02937">
    <property type="entry name" value="sigma70-ECF"/>
    <property type="match status" value="1"/>
</dbReference>
<dbReference type="RefSeq" id="WP_078501392.1">
    <property type="nucleotide sequence ID" value="NZ_MSZX01000009.1"/>
</dbReference>
<reference evidence="8 9" key="1">
    <citation type="submission" date="2017-01" db="EMBL/GenBank/DDBJ databases">
        <title>Genome analysis of Paenibacillus selenitrireducens ES3-24.</title>
        <authorList>
            <person name="Xu D."/>
            <person name="Yao R."/>
            <person name="Zheng S."/>
        </authorList>
    </citation>
    <scope>NUCLEOTIDE SEQUENCE [LARGE SCALE GENOMIC DNA]</scope>
    <source>
        <strain evidence="8 9">ES3-24</strain>
    </source>
</reference>
<dbReference type="EMBL" id="MSZX01000009">
    <property type="protein sequence ID" value="OPA75320.1"/>
    <property type="molecule type" value="Genomic_DNA"/>
</dbReference>
<dbReference type="InterPro" id="IPR014284">
    <property type="entry name" value="RNA_pol_sigma-70_dom"/>
</dbReference>
<evidence type="ECO:0000259" key="6">
    <source>
        <dbReference type="Pfam" id="PF04542"/>
    </source>
</evidence>
<dbReference type="Gene3D" id="1.10.1740.10">
    <property type="match status" value="1"/>
</dbReference>
<dbReference type="InterPro" id="IPR007627">
    <property type="entry name" value="RNA_pol_sigma70_r2"/>
</dbReference>
<dbReference type="GO" id="GO:0016987">
    <property type="term" value="F:sigma factor activity"/>
    <property type="evidence" value="ECO:0007669"/>
    <property type="project" value="UniProtKB-KW"/>
</dbReference>
<evidence type="ECO:0000313" key="8">
    <source>
        <dbReference type="EMBL" id="OPA75320.1"/>
    </source>
</evidence>
<dbReference type="Gene3D" id="1.10.10.10">
    <property type="entry name" value="Winged helix-like DNA-binding domain superfamily/Winged helix DNA-binding domain"/>
    <property type="match status" value="1"/>
</dbReference>
<evidence type="ECO:0000313" key="9">
    <source>
        <dbReference type="Proteomes" id="UP000190188"/>
    </source>
</evidence>
<protein>
    <submittedName>
        <fullName evidence="8">RNA polymerase subunit sigma-24</fullName>
    </submittedName>
</protein>